<gene>
    <name evidence="1" type="ORF">pCQ3.13</name>
</gene>
<geneLocation type="plasmid" evidence="1">
    <name>pCQ3</name>
</geneLocation>
<organism evidence="1">
    <name type="scientific">Streptomyces sp. W9</name>
    <dbReference type="NCBI Taxonomy" id="682410"/>
    <lineage>
        <taxon>Bacteria</taxon>
        <taxon>Bacillati</taxon>
        <taxon>Actinomycetota</taxon>
        <taxon>Actinomycetes</taxon>
        <taxon>Kitasatosporales</taxon>
        <taxon>Streptomycetaceae</taxon>
        <taxon>Streptomyces</taxon>
    </lineage>
</organism>
<accession>D0UZ62</accession>
<name>D0UZ62_9ACTN</name>
<dbReference type="AlphaFoldDB" id="D0UZ62"/>
<dbReference type="EMBL" id="GQ983381">
    <property type="protein sequence ID" value="ACX85514.1"/>
    <property type="molecule type" value="Genomic_DNA"/>
</dbReference>
<protein>
    <submittedName>
        <fullName evidence="1">PCQ3_13</fullName>
    </submittedName>
</protein>
<proteinExistence type="predicted"/>
<reference evidence="1" key="1">
    <citation type="journal article" date="2010" name="J. Bacteriol.">
        <title>Characterization of the replication, transfer, and plasmid/lytic phage cycle of the Streptomyces plasmid-phage pZL12.</title>
        <authorList>
            <person name="Zhong L."/>
            <person name="Cheng Q."/>
            <person name="Tian X."/>
            <person name="Zhao L."/>
            <person name="Qin Z."/>
        </authorList>
    </citation>
    <scope>NUCLEOTIDE SEQUENCE</scope>
    <source>
        <strain evidence="1">W9</strain>
        <plasmid evidence="1">pCQ3</plasmid>
    </source>
</reference>
<keyword evidence="1" id="KW-0614">Plasmid</keyword>
<sequence>MAWPRVALRMWAGLRPVRAASVSRVAPALWAARMVRLRQATCCWRRRAEAMVRWRRTAAWRRRVAFQQAPGRGVAAGTGLPWVVWCGVSAMTVTPRRGVIKSAKWTSRN</sequence>
<evidence type="ECO:0000313" key="1">
    <source>
        <dbReference type="EMBL" id="ACX85514.1"/>
    </source>
</evidence>